<evidence type="ECO:0000256" key="1">
    <source>
        <dbReference type="ARBA" id="ARBA00022741"/>
    </source>
</evidence>
<keyword evidence="7" id="KW-1185">Reference proteome</keyword>
<dbReference type="PANTHER" id="PTHR32071">
    <property type="entry name" value="TRANSCRIPTIONAL REGULATORY PROTEIN"/>
    <property type="match status" value="1"/>
</dbReference>
<keyword evidence="4" id="KW-0804">Transcription</keyword>
<sequence length="594" mass="66678">MEQNVRVLGVVPYEGMKTLLYNLAEEYPQVSMDVFVGNMEKGVEIAEHYFHTDYDVILSRGGTASILQGKGLPVVEVEISLYDVFCALRLSNGIRGKVAMVAYANITISAKVLCDLLNYHVDIFTVESLDALEPKLRELQTEQYDTVLCDMTASIIARRLGFNAILITSGIESLRKALEQTLSLCRSHERLRQENSFFREILRGQAGKIVVLDNQNGEVFFSTMENLAPELLEVLRGALLLPGMEEERGLTKHINAMRYSIQARRVLFGSKSYTAFFVEERRIPLGPAQMGISYLSRQEAEDAIAERMQCLPGHELREQIRYFAGNTAPLVLCGEDGTGKETVVHLLYVQGPYRGSALVSIHCGLLHEKGWNFLLEHHNSPLLDSGHVIHIAHVQSLSPERRDQLIGVLKETDVCRRNHVIISCVSQEGEQISAEGAQWLNGLGALSLYLPPLRMMRGEIPTMLHLILGRLNANAPHPVLGAEERAIELLQEFHWPHNYIQFQRIVEEAATTAPGQTIRAEDIRRVLQKERYECVLSPATKGVCAPLDLNRTLAEIDQDIVFRVLEELDGNQTAAAKRLGISRTTLWRLTRTAH</sequence>
<reference evidence="6 7" key="1">
    <citation type="submission" date="2020-08" db="EMBL/GenBank/DDBJ databases">
        <title>Genome public.</title>
        <authorList>
            <person name="Liu C."/>
            <person name="Sun Q."/>
        </authorList>
    </citation>
    <scope>NUCLEOTIDE SEQUENCE [LARGE SCALE GENOMIC DNA]</scope>
    <source>
        <strain evidence="6 7">New-38</strain>
    </source>
</reference>
<comment type="caution">
    <text evidence="6">The sequence shown here is derived from an EMBL/GenBank/DDBJ whole genome shotgun (WGS) entry which is preliminary data.</text>
</comment>
<dbReference type="Gene3D" id="3.40.50.300">
    <property type="entry name" value="P-loop containing nucleotide triphosphate hydrolases"/>
    <property type="match status" value="1"/>
</dbReference>
<dbReference type="PROSITE" id="PS50045">
    <property type="entry name" value="SIGMA54_INTERACT_4"/>
    <property type="match status" value="1"/>
</dbReference>
<keyword evidence="1" id="KW-0547">Nucleotide-binding</keyword>
<dbReference type="EMBL" id="JACOPR010000001">
    <property type="protein sequence ID" value="MBC5729725.1"/>
    <property type="molecule type" value="Genomic_DNA"/>
</dbReference>
<dbReference type="Gene3D" id="3.40.50.10660">
    <property type="entry name" value="PrpR receptor domain-like"/>
    <property type="match status" value="1"/>
</dbReference>
<dbReference type="Gene3D" id="1.10.10.60">
    <property type="entry name" value="Homeodomain-like"/>
    <property type="match status" value="1"/>
</dbReference>
<name>A0ABR7HQD4_9FIRM</name>
<dbReference type="Gene3D" id="3.40.50.2300">
    <property type="match status" value="1"/>
</dbReference>
<dbReference type="SUPFAM" id="SSF159800">
    <property type="entry name" value="PrpR receptor domain-like"/>
    <property type="match status" value="1"/>
</dbReference>
<dbReference type="Pfam" id="PF25601">
    <property type="entry name" value="AAA_lid_14"/>
    <property type="match status" value="1"/>
</dbReference>
<dbReference type="RefSeq" id="WP_186962951.1">
    <property type="nucleotide sequence ID" value="NZ_JACOPR010000001.1"/>
</dbReference>
<proteinExistence type="predicted"/>
<dbReference type="InterPro" id="IPR002197">
    <property type="entry name" value="HTH_Fis"/>
</dbReference>
<dbReference type="Pfam" id="PF06506">
    <property type="entry name" value="PrpR_N"/>
    <property type="match status" value="1"/>
</dbReference>
<dbReference type="SUPFAM" id="SSF52540">
    <property type="entry name" value="P-loop containing nucleoside triphosphate hydrolases"/>
    <property type="match status" value="1"/>
</dbReference>
<organism evidence="6 7">
    <name type="scientific">Pseudoflavonifractor hominis</name>
    <dbReference type="NCBI Taxonomy" id="2763059"/>
    <lineage>
        <taxon>Bacteria</taxon>
        <taxon>Bacillati</taxon>
        <taxon>Bacillota</taxon>
        <taxon>Clostridia</taxon>
        <taxon>Eubacteriales</taxon>
        <taxon>Oscillospiraceae</taxon>
        <taxon>Pseudoflavonifractor</taxon>
    </lineage>
</organism>
<dbReference type="Proteomes" id="UP000660021">
    <property type="component" value="Unassembled WGS sequence"/>
</dbReference>
<dbReference type="Pfam" id="PF02954">
    <property type="entry name" value="HTH_8"/>
    <property type="match status" value="1"/>
</dbReference>
<evidence type="ECO:0000313" key="6">
    <source>
        <dbReference type="EMBL" id="MBC5729725.1"/>
    </source>
</evidence>
<evidence type="ECO:0000256" key="2">
    <source>
        <dbReference type="ARBA" id="ARBA00022840"/>
    </source>
</evidence>
<dbReference type="PANTHER" id="PTHR32071:SF122">
    <property type="entry name" value="SIGMA FACTOR"/>
    <property type="match status" value="1"/>
</dbReference>
<protein>
    <submittedName>
        <fullName evidence="6">PrpR N-terminal domain-containing protein</fullName>
    </submittedName>
</protein>
<dbReference type="Pfam" id="PF14532">
    <property type="entry name" value="Sigma54_activ_2"/>
    <property type="match status" value="1"/>
</dbReference>
<dbReference type="InterPro" id="IPR002078">
    <property type="entry name" value="Sigma_54_int"/>
</dbReference>
<dbReference type="InterPro" id="IPR010524">
    <property type="entry name" value="Sig_transdc_resp-reg_PrpR_N"/>
</dbReference>
<dbReference type="InterPro" id="IPR027417">
    <property type="entry name" value="P-loop_NTPase"/>
</dbReference>
<gene>
    <name evidence="6" type="ORF">H8S34_02615</name>
</gene>
<dbReference type="InterPro" id="IPR009057">
    <property type="entry name" value="Homeodomain-like_sf"/>
</dbReference>
<accession>A0ABR7HQD4</accession>
<evidence type="ECO:0000313" key="7">
    <source>
        <dbReference type="Proteomes" id="UP000660021"/>
    </source>
</evidence>
<evidence type="ECO:0000259" key="5">
    <source>
        <dbReference type="PROSITE" id="PS50045"/>
    </source>
</evidence>
<keyword evidence="2" id="KW-0067">ATP-binding</keyword>
<keyword evidence="3" id="KW-0805">Transcription regulation</keyword>
<feature type="domain" description="Sigma-54 factor interaction" evidence="5">
    <location>
        <begin position="315"/>
        <end position="511"/>
    </location>
</feature>
<evidence type="ECO:0000256" key="3">
    <source>
        <dbReference type="ARBA" id="ARBA00023015"/>
    </source>
</evidence>
<dbReference type="InterPro" id="IPR058031">
    <property type="entry name" value="AAA_lid_NorR"/>
</dbReference>
<evidence type="ECO:0000256" key="4">
    <source>
        <dbReference type="ARBA" id="ARBA00023163"/>
    </source>
</evidence>
<dbReference type="Gene3D" id="1.10.8.60">
    <property type="match status" value="1"/>
</dbReference>
<dbReference type="SUPFAM" id="SSF46689">
    <property type="entry name" value="Homeodomain-like"/>
    <property type="match status" value="1"/>
</dbReference>